<reference evidence="5 6" key="1">
    <citation type="submission" date="2017-12" db="EMBL/GenBank/DDBJ databases">
        <title>Hemimetabolous genomes reveal molecular basis of termite eusociality.</title>
        <authorList>
            <person name="Harrison M.C."/>
            <person name="Jongepier E."/>
            <person name="Robertson H.M."/>
            <person name="Arning N."/>
            <person name="Bitard-Feildel T."/>
            <person name="Chao H."/>
            <person name="Childers C.P."/>
            <person name="Dinh H."/>
            <person name="Doddapaneni H."/>
            <person name="Dugan S."/>
            <person name="Gowin J."/>
            <person name="Greiner C."/>
            <person name="Han Y."/>
            <person name="Hu H."/>
            <person name="Hughes D.S.T."/>
            <person name="Huylmans A.-K."/>
            <person name="Kemena C."/>
            <person name="Kremer L.P.M."/>
            <person name="Lee S.L."/>
            <person name="Lopez-Ezquerra A."/>
            <person name="Mallet L."/>
            <person name="Monroy-Kuhn J.M."/>
            <person name="Moser A."/>
            <person name="Murali S.C."/>
            <person name="Muzny D.M."/>
            <person name="Otani S."/>
            <person name="Piulachs M.-D."/>
            <person name="Poelchau M."/>
            <person name="Qu J."/>
            <person name="Schaub F."/>
            <person name="Wada-Katsumata A."/>
            <person name="Worley K.C."/>
            <person name="Xie Q."/>
            <person name="Ylla G."/>
            <person name="Poulsen M."/>
            <person name="Gibbs R.A."/>
            <person name="Schal C."/>
            <person name="Richards S."/>
            <person name="Belles X."/>
            <person name="Korb J."/>
            <person name="Bornberg-Bauer E."/>
        </authorList>
    </citation>
    <scope>NUCLEOTIDE SEQUENCE [LARGE SCALE GENOMIC DNA]</scope>
    <source>
        <tissue evidence="5">Whole body</tissue>
    </source>
</reference>
<dbReference type="GO" id="GO:0005811">
    <property type="term" value="C:lipid droplet"/>
    <property type="evidence" value="ECO:0007669"/>
    <property type="project" value="UniProtKB-SubCell"/>
</dbReference>
<dbReference type="GO" id="GO:0019915">
    <property type="term" value="P:lipid storage"/>
    <property type="evidence" value="ECO:0007669"/>
    <property type="project" value="TreeGrafter"/>
</dbReference>
<evidence type="ECO:0000256" key="4">
    <source>
        <dbReference type="SAM" id="MobiDB-lite"/>
    </source>
</evidence>
<dbReference type="EMBL" id="NEVH01007822">
    <property type="protein sequence ID" value="PNF35285.1"/>
    <property type="molecule type" value="Genomic_DNA"/>
</dbReference>
<dbReference type="STRING" id="105785.A0A2J7R394"/>
<dbReference type="GO" id="GO:0005829">
    <property type="term" value="C:cytosol"/>
    <property type="evidence" value="ECO:0007669"/>
    <property type="project" value="TreeGrafter"/>
</dbReference>
<dbReference type="Proteomes" id="UP000235965">
    <property type="component" value="Unassembled WGS sequence"/>
</dbReference>
<dbReference type="PIRSF" id="PIRSF036881">
    <property type="entry name" value="PAT"/>
    <property type="match status" value="1"/>
</dbReference>
<name>A0A2J7R394_9NEOP</name>
<dbReference type="GO" id="GO:0010890">
    <property type="term" value="P:positive regulation of triglyceride storage"/>
    <property type="evidence" value="ECO:0007669"/>
    <property type="project" value="TreeGrafter"/>
</dbReference>
<evidence type="ECO:0000313" key="5">
    <source>
        <dbReference type="EMBL" id="PNF35285.1"/>
    </source>
</evidence>
<keyword evidence="6" id="KW-1185">Reference proteome</keyword>
<accession>A0A2J7R394</accession>
<organism evidence="5 6">
    <name type="scientific">Cryptotermes secundus</name>
    <dbReference type="NCBI Taxonomy" id="105785"/>
    <lineage>
        <taxon>Eukaryota</taxon>
        <taxon>Metazoa</taxon>
        <taxon>Ecdysozoa</taxon>
        <taxon>Arthropoda</taxon>
        <taxon>Hexapoda</taxon>
        <taxon>Insecta</taxon>
        <taxon>Pterygota</taxon>
        <taxon>Neoptera</taxon>
        <taxon>Polyneoptera</taxon>
        <taxon>Dictyoptera</taxon>
        <taxon>Blattodea</taxon>
        <taxon>Blattoidea</taxon>
        <taxon>Termitoidae</taxon>
        <taxon>Kalotermitidae</taxon>
        <taxon>Cryptotermitinae</taxon>
        <taxon>Cryptotermes</taxon>
    </lineage>
</organism>
<dbReference type="AlphaFoldDB" id="A0A2J7R394"/>
<evidence type="ECO:0000256" key="2">
    <source>
        <dbReference type="ARBA" id="ARBA00006311"/>
    </source>
</evidence>
<feature type="region of interest" description="Disordered" evidence="4">
    <location>
        <begin position="264"/>
        <end position="292"/>
    </location>
</feature>
<dbReference type="PANTHER" id="PTHR14024:SF53">
    <property type="entry name" value="LIPID STORAGE DROPLETS SURFACE-BINDING PROTEIN 2"/>
    <property type="match status" value="1"/>
</dbReference>
<dbReference type="FunCoup" id="A0A2J7R394">
    <property type="interactions" value="52"/>
</dbReference>
<dbReference type="Pfam" id="PF03036">
    <property type="entry name" value="Perilipin"/>
    <property type="match status" value="1"/>
</dbReference>
<comment type="caution">
    <text evidence="5">The sequence shown here is derived from an EMBL/GenBank/DDBJ whole genome shotgun (WGS) entry which is preliminary data.</text>
</comment>
<evidence type="ECO:0000313" key="6">
    <source>
        <dbReference type="Proteomes" id="UP000235965"/>
    </source>
</evidence>
<gene>
    <name evidence="5" type="ORF">B7P43_G04824</name>
</gene>
<evidence type="ECO:0000256" key="3">
    <source>
        <dbReference type="ARBA" id="ARBA00022677"/>
    </source>
</evidence>
<comment type="similarity">
    <text evidence="2">Belongs to the perilipin family.</text>
</comment>
<keyword evidence="3" id="KW-0551">Lipid droplet</keyword>
<dbReference type="EMBL" id="NEVH01007822">
    <property type="protein sequence ID" value="PNF35286.1"/>
    <property type="molecule type" value="Genomic_DNA"/>
</dbReference>
<proteinExistence type="inferred from homology"/>
<sequence>METSTAKVDPQTTAMPHLECVDKIWKIPFIEMAWNQSAGMYGKVKEANGVFNWTLSTAEAAVLKAIEQAAPIAKKLEQPIHAVDQTLCKGIAIVEEKLPLVKEPPEHIYETAKCFVNSALSPTLDTVSAVKNYGTEKAQSIKELSLNKANEVLATRYGNMALSGFETTAALAEKYLDYYFPATEQELEKENGSSSADDSDKVMRTVHTVGHLSNKFAHRVYNILSSQVKNLNKDSMQQYINSLAIIMHLTNYLSTVNQNLKATTSSSEIQHTEEEKSKSHRPKAEEEKSTIA</sequence>
<dbReference type="OrthoDB" id="376826at2759"/>
<evidence type="ECO:0008006" key="7">
    <source>
        <dbReference type="Google" id="ProtNLM"/>
    </source>
</evidence>
<comment type="subcellular location">
    <subcellularLocation>
        <location evidence="1">Lipid droplet</location>
    </subcellularLocation>
</comment>
<dbReference type="InParanoid" id="A0A2J7R394"/>
<dbReference type="PANTHER" id="PTHR14024">
    <property type="entry name" value="PERILIPIN"/>
    <property type="match status" value="1"/>
</dbReference>
<dbReference type="InterPro" id="IPR004279">
    <property type="entry name" value="Perilipin"/>
</dbReference>
<feature type="compositionally biased region" description="Basic and acidic residues" evidence="4">
    <location>
        <begin position="270"/>
        <end position="292"/>
    </location>
</feature>
<evidence type="ECO:0000256" key="1">
    <source>
        <dbReference type="ARBA" id="ARBA00004502"/>
    </source>
</evidence>
<protein>
    <recommendedName>
        <fullName evidence="7">Lipid storage droplets surface-binding protein 2</fullName>
    </recommendedName>
</protein>